<dbReference type="Gene3D" id="3.30.720.120">
    <property type="match status" value="1"/>
</dbReference>
<dbReference type="Gene3D" id="3.30.720.110">
    <property type="match status" value="1"/>
</dbReference>
<sequence>MRVSSFYPVIMTDQVEISSTYYQNYFNFEVVYEADWYTSLKRVSNSLTYELAILNATHTTIPEEYRKSVQGIILNFEVADVDIIYDRLITELKLPLIQELRDEEFGQRHFITEDPNGILIDVITVVPPSAEETKLYKQQIWNEE</sequence>
<dbReference type="Pfam" id="PF00903">
    <property type="entry name" value="Glyoxalase"/>
    <property type="match status" value="1"/>
</dbReference>
<evidence type="ECO:0000313" key="3">
    <source>
        <dbReference type="Proteomes" id="UP000675284"/>
    </source>
</evidence>
<dbReference type="AlphaFoldDB" id="A0A941DYG2"/>
<dbReference type="InterPro" id="IPR037523">
    <property type="entry name" value="VOC_core"/>
</dbReference>
<organism evidence="2 3">
    <name type="scientific">Virgibacillus salarius</name>
    <dbReference type="NCBI Taxonomy" id="447199"/>
    <lineage>
        <taxon>Bacteria</taxon>
        <taxon>Bacillati</taxon>
        <taxon>Bacillota</taxon>
        <taxon>Bacilli</taxon>
        <taxon>Bacillales</taxon>
        <taxon>Bacillaceae</taxon>
        <taxon>Virgibacillus</taxon>
    </lineage>
</organism>
<dbReference type="Proteomes" id="UP000675284">
    <property type="component" value="Unassembled WGS sequence"/>
</dbReference>
<name>A0A941DYG2_9BACI</name>
<protein>
    <submittedName>
        <fullName evidence="2">VOC family protein</fullName>
    </submittedName>
</protein>
<proteinExistence type="predicted"/>
<dbReference type="InterPro" id="IPR004360">
    <property type="entry name" value="Glyas_Fos-R_dOase_dom"/>
</dbReference>
<accession>A0A941DYG2</accession>
<dbReference type="PROSITE" id="PS51819">
    <property type="entry name" value="VOC"/>
    <property type="match status" value="1"/>
</dbReference>
<keyword evidence="3" id="KW-1185">Reference proteome</keyword>
<feature type="domain" description="VOC" evidence="1">
    <location>
        <begin position="4"/>
        <end position="125"/>
    </location>
</feature>
<comment type="caution">
    <text evidence="2">The sequence shown here is derived from an EMBL/GenBank/DDBJ whole genome shotgun (WGS) entry which is preliminary data.</text>
</comment>
<reference evidence="2" key="1">
    <citation type="submission" date="2021-04" db="EMBL/GenBank/DDBJ databases">
        <title>Isolation and polyphasic classification of algal microorganism.</title>
        <authorList>
            <person name="Wang S."/>
        </authorList>
    </citation>
    <scope>NUCLEOTIDE SEQUENCE</scope>
    <source>
        <strain evidence="2">720a</strain>
    </source>
</reference>
<evidence type="ECO:0000259" key="1">
    <source>
        <dbReference type="PROSITE" id="PS51819"/>
    </source>
</evidence>
<dbReference type="RefSeq" id="WP_026680312.1">
    <property type="nucleotide sequence ID" value="NZ_BAAACY010000068.1"/>
</dbReference>
<dbReference type="SUPFAM" id="SSF54593">
    <property type="entry name" value="Glyoxalase/Bleomycin resistance protein/Dihydroxybiphenyl dioxygenase"/>
    <property type="match status" value="1"/>
</dbReference>
<evidence type="ECO:0000313" key="2">
    <source>
        <dbReference type="EMBL" id="MBR7796483.1"/>
    </source>
</evidence>
<gene>
    <name evidence="2" type="ORF">KCX74_10585</name>
</gene>
<dbReference type="EMBL" id="JAGSOT010000028">
    <property type="protein sequence ID" value="MBR7796483.1"/>
    <property type="molecule type" value="Genomic_DNA"/>
</dbReference>
<dbReference type="InterPro" id="IPR029068">
    <property type="entry name" value="Glyas_Bleomycin-R_OHBP_Dase"/>
</dbReference>